<keyword evidence="1" id="KW-0472">Membrane</keyword>
<gene>
    <name evidence="2" type="ORF">FZEAL_164</name>
</gene>
<keyword evidence="1" id="KW-1133">Transmembrane helix</keyword>
<keyword evidence="3" id="KW-1185">Reference proteome</keyword>
<feature type="transmembrane region" description="Helical" evidence="1">
    <location>
        <begin position="134"/>
        <end position="155"/>
    </location>
</feature>
<feature type="transmembrane region" description="Helical" evidence="1">
    <location>
        <begin position="253"/>
        <end position="275"/>
    </location>
</feature>
<feature type="transmembrane region" description="Helical" evidence="1">
    <location>
        <begin position="94"/>
        <end position="114"/>
    </location>
</feature>
<accession>A0A8H4XQ43</accession>
<keyword evidence="1" id="KW-0812">Transmembrane</keyword>
<reference evidence="2" key="1">
    <citation type="journal article" date="2020" name="BMC Genomics">
        <title>Correction to: Identification and distribution of gene clusters required for synthesis of sphingolipid metabolism inhibitors in diverse species of the filamentous fungus Fusarium.</title>
        <authorList>
            <person name="Kim H.S."/>
            <person name="Lohmar J.M."/>
            <person name="Busman M."/>
            <person name="Brown D.W."/>
            <person name="Naumann T.A."/>
            <person name="Divon H.H."/>
            <person name="Lysoe E."/>
            <person name="Uhlig S."/>
            <person name="Proctor R.H."/>
        </authorList>
    </citation>
    <scope>NUCLEOTIDE SEQUENCE</scope>
    <source>
        <strain evidence="2">NRRL 22465</strain>
    </source>
</reference>
<name>A0A8H4XQ43_9HYPO</name>
<reference evidence="2" key="2">
    <citation type="submission" date="2020-05" db="EMBL/GenBank/DDBJ databases">
        <authorList>
            <person name="Kim H.-S."/>
            <person name="Proctor R.H."/>
            <person name="Brown D.W."/>
        </authorList>
    </citation>
    <scope>NUCLEOTIDE SEQUENCE</scope>
    <source>
        <strain evidence="2">NRRL 22465</strain>
    </source>
</reference>
<dbReference type="Proteomes" id="UP000635477">
    <property type="component" value="Unassembled WGS sequence"/>
</dbReference>
<feature type="transmembrane region" description="Helical" evidence="1">
    <location>
        <begin position="176"/>
        <end position="195"/>
    </location>
</feature>
<dbReference type="EMBL" id="JABEYC010000006">
    <property type="protein sequence ID" value="KAF4984723.1"/>
    <property type="molecule type" value="Genomic_DNA"/>
</dbReference>
<dbReference type="AlphaFoldDB" id="A0A8H4XQ43"/>
<evidence type="ECO:0000313" key="3">
    <source>
        <dbReference type="Proteomes" id="UP000635477"/>
    </source>
</evidence>
<feature type="transmembrane region" description="Helical" evidence="1">
    <location>
        <begin position="314"/>
        <end position="337"/>
    </location>
</feature>
<sequence>MPSSSPPGPSGRTIPIILLGILSLLALDALMLQLNRSGYSDFLIEILDDPNPRFLPGSERLLLRRYSGVPALDRFFALWNVVWANVADGSRPQLSLFAFCFGAQMVSFFSVLMVESQRVAGWSGLVLNPLVWGLAMQFLGFGFIAPLYFIVHLVWTSRSSWSENVHLQDPACLRTMRPAFLLGYILPCALIAYPFPQHDMRQWINVIWAVFPIYVLASQTLFTNLLKRMSVGQNAWAPKVQLDKDALSHAYGFAWNVAVVGQMTTYAVLIAANIFPGAFPDGVARSLTMSKVFVPDAPHSYKPMTDAASAMHNFFIYDLYIGSAAALIWAAHLLLQIRPELSSGEERANLARGVLTSILLSGPGGALVALLQHRDDTVLTAEAKADKSK</sequence>
<dbReference type="OrthoDB" id="72269at2759"/>
<feature type="transmembrane region" description="Helical" evidence="1">
    <location>
        <begin position="207"/>
        <end position="226"/>
    </location>
</feature>
<comment type="caution">
    <text evidence="2">The sequence shown here is derived from an EMBL/GenBank/DDBJ whole genome shotgun (WGS) entry which is preliminary data.</text>
</comment>
<feature type="transmembrane region" description="Helical" evidence="1">
    <location>
        <begin position="12"/>
        <end position="32"/>
    </location>
</feature>
<proteinExistence type="predicted"/>
<feature type="transmembrane region" description="Helical" evidence="1">
    <location>
        <begin position="349"/>
        <end position="371"/>
    </location>
</feature>
<evidence type="ECO:0000256" key="1">
    <source>
        <dbReference type="SAM" id="Phobius"/>
    </source>
</evidence>
<evidence type="ECO:0000313" key="2">
    <source>
        <dbReference type="EMBL" id="KAF4984723.1"/>
    </source>
</evidence>
<protein>
    <submittedName>
        <fullName evidence="2">Uncharacterized protein</fullName>
    </submittedName>
</protein>
<organism evidence="2 3">
    <name type="scientific">Fusarium zealandicum</name>
    <dbReference type="NCBI Taxonomy" id="1053134"/>
    <lineage>
        <taxon>Eukaryota</taxon>
        <taxon>Fungi</taxon>
        <taxon>Dikarya</taxon>
        <taxon>Ascomycota</taxon>
        <taxon>Pezizomycotina</taxon>
        <taxon>Sordariomycetes</taxon>
        <taxon>Hypocreomycetidae</taxon>
        <taxon>Hypocreales</taxon>
        <taxon>Nectriaceae</taxon>
        <taxon>Fusarium</taxon>
        <taxon>Fusarium staphyleae species complex</taxon>
    </lineage>
</organism>